<dbReference type="SMART" id="SM00460">
    <property type="entry name" value="TGc"/>
    <property type="match status" value="1"/>
</dbReference>
<accession>A0A0G9JQE6</accession>
<name>A0A0G9JQE6_9BACT</name>
<sequence length="364" mass="41269">MKRRTFLKTSATLSSIAILSPNFIFANEEKNPFGITKNPRKFSLKNSYEFEPSKEITQLWIPLPKDDSYQKVVDFAYKGNFTEAKVVKNPYDARVLYVKWDKSDIKSQLEVTFDVVMQERTTDFSKATSNINYPSDIKEYLKGTEHIPVTAGLTKYVEDITKGAKTPLEKAKAIYEWTTTTMYRDESVIGCGVGDAKKSIEEKIYGGKCTDISSVFVCLLRNAKIPARETFGIRAGQSKISNACGKADEKGFADVTGAQHCRAEFYIDGLGWVPCDPADVAKVKLAEKLSNDDKKLQDVKKYFFGSWEMNWVAFNSARDFVLEPKPTQYPLNMLGYPYAEVGEDVKDYYAPKTFVYNYKSQEVL</sequence>
<organism evidence="3 4">
    <name type="scientific">Aliarcobacter butzleri L348</name>
    <dbReference type="NCBI Taxonomy" id="1447256"/>
    <lineage>
        <taxon>Bacteria</taxon>
        <taxon>Pseudomonadati</taxon>
        <taxon>Campylobacterota</taxon>
        <taxon>Epsilonproteobacteria</taxon>
        <taxon>Campylobacterales</taxon>
        <taxon>Arcobacteraceae</taxon>
        <taxon>Aliarcobacter</taxon>
    </lineage>
</organism>
<evidence type="ECO:0000259" key="2">
    <source>
        <dbReference type="SMART" id="SM00460"/>
    </source>
</evidence>
<dbReference type="PANTHER" id="PTHR38339">
    <property type="entry name" value="TRANSGLUTAMINASE DOMAIN PROTEIN"/>
    <property type="match status" value="1"/>
</dbReference>
<dbReference type="PATRIC" id="fig|1447256.3.peg.2298"/>
<dbReference type="InterPro" id="IPR038765">
    <property type="entry name" value="Papain-like_cys_pep_sf"/>
</dbReference>
<protein>
    <submittedName>
        <fullName evidence="3">Transglutaminase</fullName>
    </submittedName>
</protein>
<dbReference type="AlphaFoldDB" id="A0A0G9JQE6"/>
<gene>
    <name evidence="3" type="ORF">AA20_11730</name>
</gene>
<proteinExistence type="predicted"/>
<evidence type="ECO:0000313" key="3">
    <source>
        <dbReference type="EMBL" id="KLD96508.1"/>
    </source>
</evidence>
<evidence type="ECO:0000256" key="1">
    <source>
        <dbReference type="SAM" id="SignalP"/>
    </source>
</evidence>
<comment type="caution">
    <text evidence="3">The sequence shown here is derived from an EMBL/GenBank/DDBJ whole genome shotgun (WGS) entry which is preliminary data.</text>
</comment>
<evidence type="ECO:0000313" key="4">
    <source>
        <dbReference type="Proteomes" id="UP000035514"/>
    </source>
</evidence>
<feature type="domain" description="Transglutaminase-like" evidence="2">
    <location>
        <begin position="201"/>
        <end position="279"/>
    </location>
</feature>
<reference evidence="3 4" key="1">
    <citation type="submission" date="2014-01" db="EMBL/GenBank/DDBJ databases">
        <title>Development of a Comparative Genomic Fingerprinting Assay for High Resolution Genotyping of Arcobacter butzleri.</title>
        <authorList>
            <person name="Webb A.L."/>
            <person name="Inglis G.D."/>
            <person name="Kruczkiewicz P."/>
            <person name="Selinger L.B."/>
            <person name="Taboada E.N."/>
        </authorList>
    </citation>
    <scope>NUCLEOTIDE SEQUENCE [LARGE SCALE GENOMIC DNA]</scope>
    <source>
        <strain evidence="3 4">L348</strain>
    </source>
</reference>
<feature type="chain" id="PRO_5002578154" evidence="1">
    <location>
        <begin position="27"/>
        <end position="364"/>
    </location>
</feature>
<dbReference type="Gene3D" id="3.10.620.30">
    <property type="match status" value="1"/>
</dbReference>
<dbReference type="SUPFAM" id="SSF54001">
    <property type="entry name" value="Cysteine proteinases"/>
    <property type="match status" value="1"/>
</dbReference>
<feature type="signal peptide" evidence="1">
    <location>
        <begin position="1"/>
        <end position="26"/>
    </location>
</feature>
<dbReference type="RefSeq" id="WP_046997355.1">
    <property type="nucleotide sequence ID" value="NZ_JAIQ01000168.1"/>
</dbReference>
<keyword evidence="1" id="KW-0732">Signal</keyword>
<dbReference type="Proteomes" id="UP000035514">
    <property type="component" value="Unassembled WGS sequence"/>
</dbReference>
<dbReference type="PANTHER" id="PTHR38339:SF1">
    <property type="entry name" value="TRANSGLUTAMINASE-LIKE DOMAIN-CONTAINING PROTEIN"/>
    <property type="match status" value="1"/>
</dbReference>
<dbReference type="Pfam" id="PF01841">
    <property type="entry name" value="Transglut_core"/>
    <property type="match status" value="1"/>
</dbReference>
<dbReference type="InterPro" id="IPR002931">
    <property type="entry name" value="Transglutaminase-like"/>
</dbReference>
<dbReference type="EMBL" id="JAIQ01000168">
    <property type="protein sequence ID" value="KLD96508.1"/>
    <property type="molecule type" value="Genomic_DNA"/>
</dbReference>